<dbReference type="EMBL" id="CABFOC020000050">
    <property type="protein sequence ID" value="CAH0054532.1"/>
    <property type="molecule type" value="Genomic_DNA"/>
</dbReference>
<dbReference type="OrthoDB" id="5128331at2759"/>
<feature type="compositionally biased region" description="Basic and acidic residues" evidence="1">
    <location>
        <begin position="33"/>
        <end position="45"/>
    </location>
</feature>
<comment type="caution">
    <text evidence="2">The sequence shown here is derived from an EMBL/GenBank/DDBJ whole genome shotgun (WGS) entry which is preliminary data.</text>
</comment>
<gene>
    <name evidence="2" type="ORF">CSOL1703_00016597</name>
</gene>
<name>A0A9P0EM39_9HYPO</name>
<organism evidence="2 3">
    <name type="scientific">Clonostachys solani</name>
    <dbReference type="NCBI Taxonomy" id="160281"/>
    <lineage>
        <taxon>Eukaryota</taxon>
        <taxon>Fungi</taxon>
        <taxon>Dikarya</taxon>
        <taxon>Ascomycota</taxon>
        <taxon>Pezizomycotina</taxon>
        <taxon>Sordariomycetes</taxon>
        <taxon>Hypocreomycetidae</taxon>
        <taxon>Hypocreales</taxon>
        <taxon>Bionectriaceae</taxon>
        <taxon>Clonostachys</taxon>
    </lineage>
</organism>
<dbReference type="AlphaFoldDB" id="A0A9P0EM39"/>
<proteinExistence type="predicted"/>
<protein>
    <submittedName>
        <fullName evidence="2">Uncharacterized protein</fullName>
    </submittedName>
</protein>
<reference evidence="3" key="1">
    <citation type="submission" date="2019-06" db="EMBL/GenBank/DDBJ databases">
        <authorList>
            <person name="Broberg M."/>
        </authorList>
    </citation>
    <scope>NUCLEOTIDE SEQUENCE [LARGE SCALE GENOMIC DNA]</scope>
</reference>
<evidence type="ECO:0000256" key="1">
    <source>
        <dbReference type="SAM" id="MobiDB-lite"/>
    </source>
</evidence>
<feature type="region of interest" description="Disordered" evidence="1">
    <location>
        <begin position="19"/>
        <end position="48"/>
    </location>
</feature>
<reference evidence="2 3" key="2">
    <citation type="submission" date="2021-10" db="EMBL/GenBank/DDBJ databases">
        <authorList>
            <person name="Piombo E."/>
        </authorList>
    </citation>
    <scope>NUCLEOTIDE SEQUENCE [LARGE SCALE GENOMIC DNA]</scope>
</reference>
<accession>A0A9P0EM39</accession>
<sequence length="144" mass="16773">MGSSPFFNDLDKPLDMSAMRDESSLSEQCLSGHCDDDAGKTESHRRPNRRGFRGWVRKVLGKLQDWLQKEIREEEAEAQRAKDVVEWNNFVDGVISKRKQTESPIRTSPMMLRFERGTRFHYNPSGYVNDEAKGIDRKRRARVI</sequence>
<keyword evidence="3" id="KW-1185">Reference proteome</keyword>
<dbReference type="Proteomes" id="UP000775872">
    <property type="component" value="Unassembled WGS sequence"/>
</dbReference>
<evidence type="ECO:0000313" key="3">
    <source>
        <dbReference type="Proteomes" id="UP000775872"/>
    </source>
</evidence>
<evidence type="ECO:0000313" key="2">
    <source>
        <dbReference type="EMBL" id="CAH0054532.1"/>
    </source>
</evidence>